<dbReference type="HOGENOM" id="CLU_162931_0_0_1"/>
<reference evidence="2" key="2">
    <citation type="submission" date="2013-12" db="EMBL/GenBank/DDBJ databases">
        <authorList>
            <person name="Yu Y."/>
            <person name="Lee S."/>
            <person name="de Baynast K."/>
            <person name="Wissotski M."/>
            <person name="Liu L."/>
            <person name="Talag J."/>
            <person name="Goicoechea J."/>
            <person name="Angelova A."/>
            <person name="Jetty R."/>
            <person name="Kudrna D."/>
            <person name="Golser W."/>
            <person name="Rivera L."/>
            <person name="Zhang J."/>
            <person name="Wing R."/>
        </authorList>
    </citation>
    <scope>NUCLEOTIDE SEQUENCE</scope>
</reference>
<protein>
    <submittedName>
        <fullName evidence="1">Uncharacterized protein</fullName>
    </submittedName>
</protein>
<accession>A0A0D9VA75</accession>
<dbReference type="Proteomes" id="UP000032180">
    <property type="component" value="Chromosome 1"/>
</dbReference>
<proteinExistence type="predicted"/>
<sequence>MQRIRFYTIVCQWSVLKNLIMINHEIWKKPADDADDAPPGPVGALDADDLEIFEVGEVAAAIGGGGGEVGEAVVPLLLVGRVEERCAGVDREVGAHHHHREVAAGARHRRRTHAVKRSITVPAIN</sequence>
<reference evidence="1" key="3">
    <citation type="submission" date="2015-04" db="UniProtKB">
        <authorList>
            <consortium name="EnsemblPlants"/>
        </authorList>
    </citation>
    <scope>IDENTIFICATION</scope>
</reference>
<dbReference type="AlphaFoldDB" id="A0A0D9VA75"/>
<name>A0A0D9VA75_9ORYZ</name>
<reference evidence="1 2" key="1">
    <citation type="submission" date="2012-08" db="EMBL/GenBank/DDBJ databases">
        <title>Oryza genome evolution.</title>
        <authorList>
            <person name="Wing R.A."/>
        </authorList>
    </citation>
    <scope>NUCLEOTIDE SEQUENCE</scope>
</reference>
<dbReference type="EnsemblPlants" id="LPERR01G38160.5">
    <property type="protein sequence ID" value="LPERR01G38160.5"/>
    <property type="gene ID" value="LPERR01G38160"/>
</dbReference>
<evidence type="ECO:0000313" key="2">
    <source>
        <dbReference type="Proteomes" id="UP000032180"/>
    </source>
</evidence>
<organism evidence="1 2">
    <name type="scientific">Leersia perrieri</name>
    <dbReference type="NCBI Taxonomy" id="77586"/>
    <lineage>
        <taxon>Eukaryota</taxon>
        <taxon>Viridiplantae</taxon>
        <taxon>Streptophyta</taxon>
        <taxon>Embryophyta</taxon>
        <taxon>Tracheophyta</taxon>
        <taxon>Spermatophyta</taxon>
        <taxon>Magnoliopsida</taxon>
        <taxon>Liliopsida</taxon>
        <taxon>Poales</taxon>
        <taxon>Poaceae</taxon>
        <taxon>BOP clade</taxon>
        <taxon>Oryzoideae</taxon>
        <taxon>Oryzeae</taxon>
        <taxon>Oryzinae</taxon>
        <taxon>Leersia</taxon>
    </lineage>
</organism>
<evidence type="ECO:0000313" key="1">
    <source>
        <dbReference type="EnsemblPlants" id="LPERR01G38160.5"/>
    </source>
</evidence>
<keyword evidence="2" id="KW-1185">Reference proteome</keyword>
<dbReference type="Gramene" id="LPERR01G38160.5">
    <property type="protein sequence ID" value="LPERR01G38160.5"/>
    <property type="gene ID" value="LPERR01G38160"/>
</dbReference>